<dbReference type="RefSeq" id="WP_013915142.1">
    <property type="nucleotide sequence ID" value="NC_015690.1"/>
</dbReference>
<gene>
    <name evidence="1" type="ordered locus">KNP414_01416</name>
</gene>
<evidence type="ECO:0000313" key="1">
    <source>
        <dbReference type="EMBL" id="AEI39980.1"/>
    </source>
</evidence>
<organism evidence="1 2">
    <name type="scientific">Paenibacillus mucilaginosus (strain KNP414)</name>
    <dbReference type="NCBI Taxonomy" id="1036673"/>
    <lineage>
        <taxon>Bacteria</taxon>
        <taxon>Bacillati</taxon>
        <taxon>Bacillota</taxon>
        <taxon>Bacilli</taxon>
        <taxon>Bacillales</taxon>
        <taxon>Paenibacillaceae</taxon>
        <taxon>Paenibacillus</taxon>
    </lineage>
</organism>
<dbReference type="HOGENOM" id="CLU_2194329_0_0_9"/>
<accession>F8FL61</accession>
<dbReference type="KEGG" id="pms:KNP414_01416"/>
<name>F8FL61_PAEMK</name>
<proteinExistence type="predicted"/>
<dbReference type="AlphaFoldDB" id="F8FL61"/>
<sequence>MNASKDKLSEVIRDLEQAVKGLCGRQVEIRIEDTMEGDTQAPPRTFELVRAVMVPEGTHLKCYLNLTQHISIPVFADGRTCLEVEGPGGTRLISVDLQSGLRYRLRWL</sequence>
<reference evidence="2" key="1">
    <citation type="submission" date="2011-06" db="EMBL/GenBank/DDBJ databases">
        <title>Complete genome sequence of Paenibacillus mucilaginosus KNP414.</title>
        <authorList>
            <person name="Wang J."/>
            <person name="Hu S."/>
            <person name="Hu X."/>
            <person name="Zhang B."/>
            <person name="Dong D."/>
            <person name="Zhang S."/>
            <person name="Zhao K."/>
            <person name="Wu D."/>
        </authorList>
    </citation>
    <scope>NUCLEOTIDE SEQUENCE [LARGE SCALE GENOMIC DNA]</scope>
    <source>
        <strain evidence="2">KNP414</strain>
    </source>
</reference>
<protein>
    <submittedName>
        <fullName evidence="1">Uncharacterized protein</fullName>
    </submittedName>
</protein>
<reference evidence="1 2" key="2">
    <citation type="journal article" date="2013" name="Genome Announc.">
        <title>Genome Sequence of Growth-Improving Paenibacillus mucilaginosus Strain KNP414.</title>
        <authorList>
            <person name="Lu J.J."/>
            <person name="Wang J.F."/>
            <person name="Hu X.F."/>
        </authorList>
    </citation>
    <scope>NUCLEOTIDE SEQUENCE [LARGE SCALE GENOMIC DNA]</scope>
    <source>
        <strain evidence="1 2">KNP414</strain>
    </source>
</reference>
<dbReference type="Proteomes" id="UP000006620">
    <property type="component" value="Chromosome"/>
</dbReference>
<dbReference type="PATRIC" id="fig|1036673.3.peg.1241"/>
<evidence type="ECO:0000313" key="2">
    <source>
        <dbReference type="Proteomes" id="UP000006620"/>
    </source>
</evidence>
<dbReference type="EMBL" id="CP002869">
    <property type="protein sequence ID" value="AEI39980.1"/>
    <property type="molecule type" value="Genomic_DNA"/>
</dbReference>